<evidence type="ECO:0000256" key="5">
    <source>
        <dbReference type="ARBA" id="ARBA00022989"/>
    </source>
</evidence>
<dbReference type="InterPro" id="IPR027469">
    <property type="entry name" value="Cation_efflux_TMD_sf"/>
</dbReference>
<proteinExistence type="inferred from homology"/>
<dbReference type="SUPFAM" id="SSF160240">
    <property type="entry name" value="Cation efflux protein cytoplasmic domain-like"/>
    <property type="match status" value="2"/>
</dbReference>
<dbReference type="EMBL" id="FQXU01000009">
    <property type="protein sequence ID" value="SHI23860.1"/>
    <property type="molecule type" value="Genomic_DNA"/>
</dbReference>
<dbReference type="RefSeq" id="WP_073020600.1">
    <property type="nucleotide sequence ID" value="NZ_FQXU01000009.1"/>
</dbReference>
<feature type="transmembrane region" description="Helical" evidence="7">
    <location>
        <begin position="98"/>
        <end position="116"/>
    </location>
</feature>
<dbReference type="Proteomes" id="UP000184241">
    <property type="component" value="Unassembled WGS sequence"/>
</dbReference>
<comment type="subcellular location">
    <subcellularLocation>
        <location evidence="1">Membrane</location>
        <topology evidence="1">Multi-pass membrane protein</topology>
    </subcellularLocation>
</comment>
<evidence type="ECO:0000256" key="1">
    <source>
        <dbReference type="ARBA" id="ARBA00004141"/>
    </source>
</evidence>
<keyword evidence="6 7" id="KW-0472">Membrane</keyword>
<keyword evidence="5 7" id="KW-1133">Transmembrane helix</keyword>
<dbReference type="InterPro" id="IPR050291">
    <property type="entry name" value="CDF_Transporter"/>
</dbReference>
<dbReference type="PANTHER" id="PTHR43840">
    <property type="entry name" value="MITOCHONDRIAL METAL TRANSPORTER 1-RELATED"/>
    <property type="match status" value="1"/>
</dbReference>
<dbReference type="SUPFAM" id="SSF161111">
    <property type="entry name" value="Cation efflux protein transmembrane domain-like"/>
    <property type="match status" value="1"/>
</dbReference>
<dbReference type="GO" id="GO:0016020">
    <property type="term" value="C:membrane"/>
    <property type="evidence" value="ECO:0007669"/>
    <property type="project" value="UniProtKB-SubCell"/>
</dbReference>
<evidence type="ECO:0000313" key="10">
    <source>
        <dbReference type="EMBL" id="SHI23860.1"/>
    </source>
</evidence>
<dbReference type="GO" id="GO:0008324">
    <property type="term" value="F:monoatomic cation transmembrane transporter activity"/>
    <property type="evidence" value="ECO:0007669"/>
    <property type="project" value="InterPro"/>
</dbReference>
<evidence type="ECO:0000259" key="8">
    <source>
        <dbReference type="Pfam" id="PF01545"/>
    </source>
</evidence>
<dbReference type="Pfam" id="PF01545">
    <property type="entry name" value="Cation_efflux"/>
    <property type="match status" value="1"/>
</dbReference>
<feature type="domain" description="Cation efflux protein cytoplasmic" evidence="9">
    <location>
        <begin position="229"/>
        <end position="304"/>
    </location>
</feature>
<dbReference type="InterPro" id="IPR002524">
    <property type="entry name" value="Cation_efflux"/>
</dbReference>
<dbReference type="Pfam" id="PF16916">
    <property type="entry name" value="ZT_dimer"/>
    <property type="match status" value="1"/>
</dbReference>
<evidence type="ECO:0000256" key="2">
    <source>
        <dbReference type="ARBA" id="ARBA00008114"/>
    </source>
</evidence>
<evidence type="ECO:0000259" key="9">
    <source>
        <dbReference type="Pfam" id="PF16916"/>
    </source>
</evidence>
<feature type="transmembrane region" description="Helical" evidence="7">
    <location>
        <begin position="68"/>
        <end position="86"/>
    </location>
</feature>
<evidence type="ECO:0000313" key="11">
    <source>
        <dbReference type="Proteomes" id="UP000184241"/>
    </source>
</evidence>
<reference evidence="10 11" key="1">
    <citation type="submission" date="2016-11" db="EMBL/GenBank/DDBJ databases">
        <authorList>
            <person name="Jaros S."/>
            <person name="Januszkiewicz K."/>
            <person name="Wedrychowicz H."/>
        </authorList>
    </citation>
    <scope>NUCLEOTIDE SEQUENCE [LARGE SCALE GENOMIC DNA]</scope>
    <source>
        <strain evidence="10 11">DSM 6191</strain>
    </source>
</reference>
<evidence type="ECO:0000256" key="3">
    <source>
        <dbReference type="ARBA" id="ARBA00022448"/>
    </source>
</evidence>
<dbReference type="FunFam" id="1.20.1510.10:FF:000006">
    <property type="entry name" value="Divalent cation efflux transporter"/>
    <property type="match status" value="1"/>
</dbReference>
<evidence type="ECO:0000256" key="6">
    <source>
        <dbReference type="ARBA" id="ARBA00023136"/>
    </source>
</evidence>
<keyword evidence="4 7" id="KW-0812">Transmembrane</keyword>
<dbReference type="PANTHER" id="PTHR43840:SF15">
    <property type="entry name" value="MITOCHONDRIAL METAL TRANSPORTER 1-RELATED"/>
    <property type="match status" value="1"/>
</dbReference>
<protein>
    <submittedName>
        <fullName evidence="10">Cation diffusion facilitator family transporter</fullName>
    </submittedName>
</protein>
<evidence type="ECO:0000256" key="7">
    <source>
        <dbReference type="SAM" id="Phobius"/>
    </source>
</evidence>
<dbReference type="Gene3D" id="1.20.1510.10">
    <property type="entry name" value="Cation efflux protein transmembrane domain"/>
    <property type="match status" value="1"/>
</dbReference>
<feature type="transmembrane region" description="Helical" evidence="7">
    <location>
        <begin position="198"/>
        <end position="216"/>
    </location>
</feature>
<feature type="domain" description="Cation efflux protein transmembrane" evidence="8">
    <location>
        <begin position="32"/>
        <end position="224"/>
    </location>
</feature>
<organism evidence="10 11">
    <name type="scientific">Clostridium intestinale DSM 6191</name>
    <dbReference type="NCBI Taxonomy" id="1121320"/>
    <lineage>
        <taxon>Bacteria</taxon>
        <taxon>Bacillati</taxon>
        <taxon>Bacillota</taxon>
        <taxon>Clostridia</taxon>
        <taxon>Eubacteriales</taxon>
        <taxon>Clostridiaceae</taxon>
        <taxon>Clostridium</taxon>
    </lineage>
</organism>
<dbReference type="InterPro" id="IPR036837">
    <property type="entry name" value="Cation_efflux_CTD_sf"/>
</dbReference>
<evidence type="ECO:0000256" key="4">
    <source>
        <dbReference type="ARBA" id="ARBA00022692"/>
    </source>
</evidence>
<dbReference type="InterPro" id="IPR027470">
    <property type="entry name" value="Cation_efflux_CTD"/>
</dbReference>
<dbReference type="NCBIfam" id="TIGR01297">
    <property type="entry name" value="CDF"/>
    <property type="match status" value="1"/>
</dbReference>
<accession>A0A1M5ZI01</accession>
<dbReference type="InterPro" id="IPR058533">
    <property type="entry name" value="Cation_efflux_TM"/>
</dbReference>
<comment type="similarity">
    <text evidence="2">Belongs to the cation diffusion facilitator (CDF) transporter (TC 2.A.4) family.</text>
</comment>
<name>A0A1M5ZI01_9CLOT</name>
<feature type="transmembrane region" description="Helical" evidence="7">
    <location>
        <begin position="26"/>
        <end position="48"/>
    </location>
</feature>
<sequence>MISNKLVSLFIKNSDDITNDKVRNSYGLLAGIIGIIINIILFIIKLSVGLLSSSIAIMADAFNNLSDAASSVITIVGFIMSSKPADAEHPFGHGRMEYISALIVAFMVMLVGVQFIKSSVERILNPEPVVFELIPFLLLLASIAFKLWLSSFNKLIGNKINSTALKATAVDALGDVVTTTVVVFSFLVSKFITFPIDGYIGVVVALAILYSGFSLVRETITPLLGAPADPDLVKDIEDRVLSYQYITGVHDLVIHNYGPGKTMASIHAEIPSDINIMKIHDIIDTAEREISDDLKIYLVIHMDPICIETEEIAATKVDVDIIISSYPMIKSIHDFRIVGEGDKKNLIFDVVVNYHLLKKQTTEDDLKNNIINAIKEKHPHYNCIITIDHDYNE</sequence>
<dbReference type="AlphaFoldDB" id="A0A1M5ZI01"/>
<gene>
    <name evidence="10" type="ORF">SAMN02745941_02953</name>
</gene>
<dbReference type="Gene3D" id="3.30.70.1350">
    <property type="entry name" value="Cation efflux protein, cytoplasmic domain"/>
    <property type="match status" value="1"/>
</dbReference>
<keyword evidence="3" id="KW-0813">Transport</keyword>
<feature type="transmembrane region" description="Helical" evidence="7">
    <location>
        <begin position="128"/>
        <end position="149"/>
    </location>
</feature>